<dbReference type="Gene3D" id="3.90.226.10">
    <property type="entry name" value="2-enoyl-CoA Hydratase, Chain A, domain 1"/>
    <property type="match status" value="1"/>
</dbReference>
<sequence length="263" mass="27599">MYMPSNAIDVKVFEGAGTIILNRPDYGNALMRSMVQQLIEAIDDLYLEKRVRAIIITGAGDSFSAGADVGEMQVSQDSEAPEEDWGSDAADFRDLVVRMMEITKPIIAAVNGPAVSAGAALVAAADIVVASERATIGVSDARHGMVAGLAAPLIAFRIGAGQAARMMLTGAMLDAAEAYRIGLFHELAPDDLVWARAMEVAKQCAAGAPEAIQLSKRLVNETLGEELATQLASGAVMAATARTTEAASEGIKALLEGRPPEWK</sequence>
<organism evidence="2 3">
    <name type="scientific">Lacipirellula parvula</name>
    <dbReference type="NCBI Taxonomy" id="2650471"/>
    <lineage>
        <taxon>Bacteria</taxon>
        <taxon>Pseudomonadati</taxon>
        <taxon>Planctomycetota</taxon>
        <taxon>Planctomycetia</taxon>
        <taxon>Pirellulales</taxon>
        <taxon>Lacipirellulaceae</taxon>
        <taxon>Lacipirellula</taxon>
    </lineage>
</organism>
<gene>
    <name evidence="2" type="ORF">PLANPX_1755</name>
</gene>
<dbReference type="KEGG" id="lpav:PLANPX_1755"/>
<dbReference type="InterPro" id="IPR001753">
    <property type="entry name" value="Enoyl-CoA_hydra/iso"/>
</dbReference>
<comment type="similarity">
    <text evidence="1">Belongs to the enoyl-CoA hydratase/isomerase family.</text>
</comment>
<protein>
    <recommendedName>
        <fullName evidence="4">Enoyl-CoA hydratase</fullName>
    </recommendedName>
</protein>
<evidence type="ECO:0008006" key="4">
    <source>
        <dbReference type="Google" id="ProtNLM"/>
    </source>
</evidence>
<dbReference type="GO" id="GO:0003824">
    <property type="term" value="F:catalytic activity"/>
    <property type="evidence" value="ECO:0007669"/>
    <property type="project" value="UniProtKB-ARBA"/>
</dbReference>
<dbReference type="InterPro" id="IPR051683">
    <property type="entry name" value="Enoyl-CoA_Hydratase/Isomerase"/>
</dbReference>
<evidence type="ECO:0000256" key="1">
    <source>
        <dbReference type="ARBA" id="ARBA00005254"/>
    </source>
</evidence>
<evidence type="ECO:0000313" key="2">
    <source>
        <dbReference type="EMBL" id="BBO32143.1"/>
    </source>
</evidence>
<dbReference type="PANTHER" id="PTHR42964">
    <property type="entry name" value="ENOYL-COA HYDRATASE"/>
    <property type="match status" value="1"/>
</dbReference>
<dbReference type="AlphaFoldDB" id="A0A5K7XCU2"/>
<dbReference type="Pfam" id="PF00378">
    <property type="entry name" value="ECH_1"/>
    <property type="match status" value="1"/>
</dbReference>
<dbReference type="InterPro" id="IPR029045">
    <property type="entry name" value="ClpP/crotonase-like_dom_sf"/>
</dbReference>
<dbReference type="EMBL" id="AP021861">
    <property type="protein sequence ID" value="BBO32143.1"/>
    <property type="molecule type" value="Genomic_DNA"/>
</dbReference>
<proteinExistence type="inferred from homology"/>
<accession>A0A5K7XCU2</accession>
<reference evidence="3" key="1">
    <citation type="submission" date="2019-10" db="EMBL/GenBank/DDBJ databases">
        <title>Lacipirellula parvula gen. nov., sp. nov., representing a lineage of planctomycetes widespread in freshwater anoxic habitats, and description of the family Lacipirellulaceae.</title>
        <authorList>
            <person name="Dedysh S.N."/>
            <person name="Kulichevskaya I.S."/>
            <person name="Beletsky A.V."/>
            <person name="Rakitin A.L."/>
            <person name="Mardanov A.V."/>
            <person name="Ivanova A.A."/>
            <person name="Saltykova V.X."/>
            <person name="Rijpstra W.I.C."/>
            <person name="Sinninghe Damste J.S."/>
            <person name="Ravin N.V."/>
        </authorList>
    </citation>
    <scope>NUCLEOTIDE SEQUENCE [LARGE SCALE GENOMIC DNA]</scope>
    <source>
        <strain evidence="3">PX69</strain>
    </source>
</reference>
<dbReference type="RefSeq" id="WP_152098160.1">
    <property type="nucleotide sequence ID" value="NZ_AP021861.1"/>
</dbReference>
<dbReference type="Proteomes" id="UP000326837">
    <property type="component" value="Chromosome"/>
</dbReference>
<dbReference type="CDD" id="cd06558">
    <property type="entry name" value="crotonase-like"/>
    <property type="match status" value="1"/>
</dbReference>
<keyword evidence="3" id="KW-1185">Reference proteome</keyword>
<dbReference type="PANTHER" id="PTHR42964:SF1">
    <property type="entry name" value="POLYKETIDE BIOSYNTHESIS ENOYL-COA HYDRATASE PKSH-RELATED"/>
    <property type="match status" value="1"/>
</dbReference>
<evidence type="ECO:0000313" key="3">
    <source>
        <dbReference type="Proteomes" id="UP000326837"/>
    </source>
</evidence>
<dbReference type="SUPFAM" id="SSF52096">
    <property type="entry name" value="ClpP/crotonase"/>
    <property type="match status" value="1"/>
</dbReference>
<name>A0A5K7XCU2_9BACT</name>